<keyword evidence="3" id="KW-1185">Reference proteome</keyword>
<dbReference type="Proteomes" id="UP000664132">
    <property type="component" value="Unassembled WGS sequence"/>
</dbReference>
<gene>
    <name evidence="2" type="ORF">IFR04_002465</name>
</gene>
<dbReference type="EMBL" id="JAFJYH010000021">
    <property type="protein sequence ID" value="KAG4424409.1"/>
    <property type="molecule type" value="Genomic_DNA"/>
</dbReference>
<comment type="caution">
    <text evidence="2">The sequence shown here is derived from an EMBL/GenBank/DDBJ whole genome shotgun (WGS) entry which is preliminary data.</text>
</comment>
<proteinExistence type="predicted"/>
<evidence type="ECO:0000313" key="3">
    <source>
        <dbReference type="Proteomes" id="UP000664132"/>
    </source>
</evidence>
<dbReference type="AlphaFoldDB" id="A0A8H7WGD6"/>
<feature type="compositionally biased region" description="Basic and acidic residues" evidence="1">
    <location>
        <begin position="56"/>
        <end position="68"/>
    </location>
</feature>
<evidence type="ECO:0000313" key="2">
    <source>
        <dbReference type="EMBL" id="KAG4424409.1"/>
    </source>
</evidence>
<reference evidence="2" key="1">
    <citation type="submission" date="2021-02" db="EMBL/GenBank/DDBJ databases">
        <title>Genome sequence Cadophora malorum strain M34.</title>
        <authorList>
            <person name="Stefanovic E."/>
            <person name="Vu D."/>
            <person name="Scully C."/>
            <person name="Dijksterhuis J."/>
            <person name="Roader J."/>
            <person name="Houbraken J."/>
        </authorList>
    </citation>
    <scope>NUCLEOTIDE SEQUENCE</scope>
    <source>
        <strain evidence="2">M34</strain>
    </source>
</reference>
<protein>
    <submittedName>
        <fullName evidence="2">Uncharacterized protein</fullName>
    </submittedName>
</protein>
<feature type="compositionally biased region" description="Polar residues" evidence="1">
    <location>
        <begin position="69"/>
        <end position="81"/>
    </location>
</feature>
<feature type="region of interest" description="Disordered" evidence="1">
    <location>
        <begin position="39"/>
        <end position="193"/>
    </location>
</feature>
<evidence type="ECO:0000256" key="1">
    <source>
        <dbReference type="SAM" id="MobiDB-lite"/>
    </source>
</evidence>
<sequence>MLSIYRKESTQGAPSSKFARVNALYDKWIVQVDQHMSPLSTKMSGSEAGSVVSERNSPELDDRDDRETSAISPNSTNPSTDSEGPSPSSPAHGGSSDVNDRNPITPPKRVTCVGLVSDSESSPISPEKKFRTPYGMRHRGNQQNKSQCPEKENYPAPDSDDDVPLLSESQKVKEPCKIISHPSTPDSDDEILRPSTLRKRWRSKEAVETTAEKEDDTIVVEIPSKRRRTRR</sequence>
<accession>A0A8H7WGD6</accession>
<organism evidence="2 3">
    <name type="scientific">Cadophora malorum</name>
    <dbReference type="NCBI Taxonomy" id="108018"/>
    <lineage>
        <taxon>Eukaryota</taxon>
        <taxon>Fungi</taxon>
        <taxon>Dikarya</taxon>
        <taxon>Ascomycota</taxon>
        <taxon>Pezizomycotina</taxon>
        <taxon>Leotiomycetes</taxon>
        <taxon>Helotiales</taxon>
        <taxon>Ploettnerulaceae</taxon>
        <taxon>Cadophora</taxon>
    </lineage>
</organism>
<name>A0A8H7WGD6_9HELO</name>
<feature type="compositionally biased region" description="Low complexity" evidence="1">
    <location>
        <begin position="82"/>
        <end position="96"/>
    </location>
</feature>